<sequence>MSSEVRFGNVSSIDYDAGKCEVTYPDRDDTVTEMVPFLSNGEYQTPKVDDLVLVLHPGDSPEDAVVVGTVWNEKNKPPEGKEKVYRKDYANSRGKAYRKFDANAKELTDYVDGKKILKAKSLEIQVGGATVTISEGGEIKVTSPAGITLAASGELKMTASTINATAGTVNIQGGGGDVVVSGKSLVSHTHTGNLGKKTSAPL</sequence>
<protein>
    <submittedName>
        <fullName evidence="1">Phage baseplate protein</fullName>
    </submittedName>
</protein>
<name>A0A329TWL9_9FIRM</name>
<dbReference type="EMBL" id="PRLB01000010">
    <property type="protein sequence ID" value="RAW53514.1"/>
    <property type="molecule type" value="Genomic_DNA"/>
</dbReference>
<organism evidence="1 2">
    <name type="scientific">Faecalibacterium prausnitzii</name>
    <dbReference type="NCBI Taxonomy" id="853"/>
    <lineage>
        <taxon>Bacteria</taxon>
        <taxon>Bacillati</taxon>
        <taxon>Bacillota</taxon>
        <taxon>Clostridia</taxon>
        <taxon>Eubacteriales</taxon>
        <taxon>Oscillospiraceae</taxon>
        <taxon>Faecalibacterium</taxon>
    </lineage>
</organism>
<evidence type="ECO:0000313" key="1">
    <source>
        <dbReference type="EMBL" id="RAW53514.1"/>
    </source>
</evidence>
<proteinExistence type="predicted"/>
<comment type="caution">
    <text evidence="1">The sequence shown here is derived from an EMBL/GenBank/DDBJ whole genome shotgun (WGS) entry which is preliminary data.</text>
</comment>
<gene>
    <name evidence="1" type="ORF">C4N26_10125</name>
</gene>
<reference evidence="1 2" key="1">
    <citation type="submission" date="2018-02" db="EMBL/GenBank/DDBJ databases">
        <title>Complete genome sequencing of Faecalibacterium prausnitzii strains isolated from the human gut.</title>
        <authorList>
            <person name="Fitzgerald B.C."/>
            <person name="Shkoporov A.N."/>
            <person name="Ross P.R."/>
            <person name="Hill C."/>
        </authorList>
    </citation>
    <scope>NUCLEOTIDE SEQUENCE [LARGE SCALE GENOMIC DNA]</scope>
    <source>
        <strain evidence="1 2">APC942/32-1</strain>
    </source>
</reference>
<dbReference type="AlphaFoldDB" id="A0A329TWL9"/>
<dbReference type="InterPro" id="IPR037026">
    <property type="entry name" value="Vgr_OB-fold_dom_sf"/>
</dbReference>
<dbReference type="OrthoDB" id="2055361at2"/>
<dbReference type="Gene3D" id="2.40.50.230">
    <property type="entry name" value="Gp5 N-terminal domain"/>
    <property type="match status" value="1"/>
</dbReference>
<evidence type="ECO:0000313" key="2">
    <source>
        <dbReference type="Proteomes" id="UP000251144"/>
    </source>
</evidence>
<dbReference type="RefSeq" id="WP_158401307.1">
    <property type="nucleotide sequence ID" value="NZ_PRLB01000010.1"/>
</dbReference>
<dbReference type="Proteomes" id="UP000251144">
    <property type="component" value="Unassembled WGS sequence"/>
</dbReference>
<accession>A0A329TWL9</accession>